<keyword evidence="1" id="KW-0175">Coiled coil</keyword>
<dbReference type="InterPro" id="IPR001810">
    <property type="entry name" value="F-box_dom"/>
</dbReference>
<dbReference type="OrthoDB" id="3266451at2759"/>
<dbReference type="CDD" id="cd09917">
    <property type="entry name" value="F-box_SF"/>
    <property type="match status" value="1"/>
</dbReference>
<sequence>MSDDDSTATLSLEAHNRVPWPNALFPIKFTVPRVLTPMLMCNSQPTQADLALIEKFEAPVIQKISESIIQEKVLSEKIFKLMTELDMIKGNRRPLEKQVAAYAVMKSPIRRVPGDILYEIFRHYTTDLNSKTNSPLTLAHVCQSWRRVAFGTSSLWNNIHIQWPGDDAADNSMEKFKHHLHLSRSLPISLCLDERLFSEEDMEAGESGSVAFMRSLVLEVENVRRLETLEILSARNDQFLDIIKDTELPLLKTCFLRHVESDFFDEQVGSNDAILVNQLLHSAPHLTQLWLGFEDTSISDVLNLNPQARGPWSQLTTIHLQALLDLTEWFCLLEICPSLEKVSARVAATEGPQFIPNLLLSYTHHHLREVTLQFDDYGEHVMMPFARFRFPQLRKLEVGFDLGFVELVPDPAQSPFPNFVDAFPSLEELTVTKTAQIVNGFEGLFPLLRALPTTRSLLVTFDSQCFTEFLRFLQEPQDDGRLPLPMLQHLELEFLLSDNLWPPMVEKDLSALLFETYRARKSSPAAVSKEPGREPLHPVHSSCEWVLRYNNGDSPYYLPLIANGADDRIIEYLRMLKLQVEGAIVMSNNDSTPILSLEVHNRVPWPDSLFATDLTLPRMLIPMLQCNSQPTQADLALIERFEAPVIQKISESTAQEKTLLLKIYQLKVELNNVKNARKPFEKQMAAYAVMKSPVRRVPSDVLYEIFQHYINDLNGPRTNSPTTLARVCRSWRNVALGMSSLWNDIHIRWPRLDPIGNSMAEFKHYMQFSRSSPISLCLDEHSVTARDMRAGEAGCVPFLRLLATESGSFHRLETLEILSWRSALLLDILKDCELPLLKTCLVRHAGINFLDRETLEAPNDAITINHLLLHTPQLTQLWFGADYSSFPEVFDLSPQGRGSWSQLTTLYFRGTLYINEWFSLLEICPSLEKVWARVACPDGPDFTSNLSLNSTHDHLKEIILELEDYMDHIMTPFARFRLPKLESLEIQFDYAELIIDSTRIPPPGAFAEAFPSLQQLSVTKTNNIEGFEGLFHLFRAFPTTRSLLVSFDGGYFMEFLAFLLEPQEDGRLPLPMLQNLELEFFFSSDISSSTVEDRLSALLFKTYRVRKSPPAAVVHDPGRTPLPSACPLRQFVLRYNSMGETTAYLDEDGEKVSNYIYGFMRQAADMDDIEMDIITSTHDYRMTLSPATKNFMDNFNYWRKANYSERMQHFRREIESREGVLWPPTLVQDQQDTTDTIPLPASLIPLLANNAPVSSADIKIVKDLKSSIGDKISESRDAERKIREQILELERKAEKIMSTRRPLEKQLRAYNIITSPFRRLPDDILHEIVGHCPAYHQFGDEPSDRIHIPTVLSQVCKRWRNQVLGMSSLWNEIWISWPRKTDPLTQFNHFARLSRSLPLILTLDDSEHDSTASDVDDENGIAKFVQRLSTDEVSLRRLAKLEMVAFRVRGLLRILDHKELPLLKSFLVMNPVVAGELEHEDDDNDLEPDIFLSIHSVVRNAPQLSQLCFGSLSASMVPFIQLPSQEIGYWEKLTTLNITYSIYLDEWRSVLITCPNLHRARIAVTATPGQPITVHPASQNLPHQNLRELMIDYMAYIENILAPFATYRFPKLHTLQIAFTKCHFSDNDRSVFQDSDFIDTFPSLETLVLEQLSGVTDGFDGITPLFTLAARTKTMLISFSDKYFLEFLAFMQQRSDDHGLPLKNLEDLEIEFTPDSKSWPRDKEDELTAALIGVHRLRSSVVHDESQTPTPVLDMMKDAIPLPSSFIPLLTINTPVSSADADMVKGFRPHDTIQSLRSSILPLTLLLDEPAFPSLDEDIGIEPFLQRLLTDEVAVQRLEKLEMVTVRSRQLLRHLGHKELPFLKSFLVIKSIGEDEEEEAGEEPNIFLSIHSIMQNAPHLNHLCFGGLDGSMVPFVPLPPHEMEHWATLTTFHATCSMYINDWGSLLVACPNLQRAWVTITTPPDATLAVPFHNLSHQHLQELLISYGRYNEYILAPFPTLHFPKLRTLQIAFTDCHFSDDNRSLFQDSDFIDTFPSLETFVMEHLGAVDDGFDGVIPLLTLVQNTKSMFISSDKYFLEFLAFMQQPSEDDSLHLKNLRDLEMEFIPPTAGKSSLVQLRDNEDSESRTRVSVLDELKVRLNPGPPQHRAMDNVDTLSTMNSYFVRLAERLSSPVNDIGITVILWTLTSGRLDPVQSVVGTMQTNGLKGNKSLKKNFQQLSEEVERLRSRLQVLEAALLARTRVATTAGEEGASRQGPTRLGTGVMLHTSRIVKEPGRLLTESWKEINDLLGVFPVGKDSHSYELSIFAPLMPSREQAHSLTHLYYTRENFKACIVTSHEFFDTIFDVIYPVERVASEGADLSTIHPHRLSIFFATLALGARCGEDPDSVQHSTALYHCLARAALAFQPVKTNACCASVQSLALLLRLAIVDDFSQIVDEEIWALSGLVCRLVYELELYQDHDTSLPVRTEQEIQAARRVLWEVVAFDVGSPPPYSAVVDADRAIRSFALPSFTLALGFDGDADTDAFEWSADLGLALQQYVPFALVEMSRSFLGDVPAPHLSANPLSSEYQFSIKAVIKGASRIINRISSLYTKHKEIAFFSWSLWSQMVLACNVLGNLVINSPRCLDAAHAIQLMNRGFELFAKVSTKAGSSKGSFAALKFLKEQALSAFISGEPTIPSQVQSTTNVEPFGPVARFPFSYSTMTPDNIRLPNLEIHEYPSSSPNEAHGITQLDWEAFLENM</sequence>
<accession>A0A409YDU8</accession>
<keyword evidence="4" id="KW-1185">Reference proteome</keyword>
<comment type="caution">
    <text evidence="3">The sequence shown here is derived from an EMBL/GenBank/DDBJ whole genome shotgun (WGS) entry which is preliminary data.</text>
</comment>
<dbReference type="InterPro" id="IPR032675">
    <property type="entry name" value="LRR_dom_sf"/>
</dbReference>
<dbReference type="SUPFAM" id="SSF52047">
    <property type="entry name" value="RNI-like"/>
    <property type="match status" value="2"/>
</dbReference>
<feature type="coiled-coil region" evidence="1">
    <location>
        <begin position="1272"/>
        <end position="1299"/>
    </location>
</feature>
<dbReference type="PROSITE" id="PS50181">
    <property type="entry name" value="FBOX"/>
    <property type="match status" value="1"/>
</dbReference>
<dbReference type="EMBL" id="NHTK01001267">
    <property type="protein sequence ID" value="PPR01186.1"/>
    <property type="molecule type" value="Genomic_DNA"/>
</dbReference>
<dbReference type="Gene3D" id="3.80.10.10">
    <property type="entry name" value="Ribonuclease Inhibitor"/>
    <property type="match status" value="3"/>
</dbReference>
<dbReference type="PANTHER" id="PTHR38926">
    <property type="entry name" value="F-BOX DOMAIN CONTAINING PROTEIN, EXPRESSED"/>
    <property type="match status" value="1"/>
</dbReference>
<feature type="domain" description="F-box" evidence="2">
    <location>
        <begin position="1314"/>
        <end position="1373"/>
    </location>
</feature>
<gene>
    <name evidence="3" type="ORF">CVT24_006062</name>
</gene>
<dbReference type="InParanoid" id="A0A409YDU8"/>
<evidence type="ECO:0000313" key="4">
    <source>
        <dbReference type="Proteomes" id="UP000284842"/>
    </source>
</evidence>
<evidence type="ECO:0000259" key="2">
    <source>
        <dbReference type="PROSITE" id="PS50181"/>
    </source>
</evidence>
<protein>
    <recommendedName>
        <fullName evidence="2">F-box domain-containing protein</fullName>
    </recommendedName>
</protein>
<evidence type="ECO:0000256" key="1">
    <source>
        <dbReference type="SAM" id="Coils"/>
    </source>
</evidence>
<name>A0A409YDU8_9AGAR</name>
<dbReference type="PANTHER" id="PTHR38926:SF72">
    <property type="entry name" value="IM:7136021-RELATED"/>
    <property type="match status" value="1"/>
</dbReference>
<feature type="coiled-coil region" evidence="1">
    <location>
        <begin position="2209"/>
        <end position="2236"/>
    </location>
</feature>
<organism evidence="3 4">
    <name type="scientific">Panaeolus cyanescens</name>
    <dbReference type="NCBI Taxonomy" id="181874"/>
    <lineage>
        <taxon>Eukaryota</taxon>
        <taxon>Fungi</taxon>
        <taxon>Dikarya</taxon>
        <taxon>Basidiomycota</taxon>
        <taxon>Agaricomycotina</taxon>
        <taxon>Agaricomycetes</taxon>
        <taxon>Agaricomycetidae</taxon>
        <taxon>Agaricales</taxon>
        <taxon>Agaricineae</taxon>
        <taxon>Galeropsidaceae</taxon>
        <taxon>Panaeolus</taxon>
    </lineage>
</organism>
<dbReference type="CDD" id="cd12148">
    <property type="entry name" value="fungal_TF_MHR"/>
    <property type="match status" value="1"/>
</dbReference>
<evidence type="ECO:0000313" key="3">
    <source>
        <dbReference type="EMBL" id="PPR01186.1"/>
    </source>
</evidence>
<proteinExistence type="predicted"/>
<dbReference type="Gene3D" id="1.20.1280.50">
    <property type="match status" value="2"/>
</dbReference>
<reference evidence="3 4" key="1">
    <citation type="journal article" date="2018" name="Evol. Lett.">
        <title>Horizontal gene cluster transfer increased hallucinogenic mushroom diversity.</title>
        <authorList>
            <person name="Reynolds H.T."/>
            <person name="Vijayakumar V."/>
            <person name="Gluck-Thaler E."/>
            <person name="Korotkin H.B."/>
            <person name="Matheny P.B."/>
            <person name="Slot J.C."/>
        </authorList>
    </citation>
    <scope>NUCLEOTIDE SEQUENCE [LARGE SCALE GENOMIC DNA]</scope>
    <source>
        <strain evidence="3 4">2629</strain>
    </source>
</reference>
<dbReference type="Proteomes" id="UP000284842">
    <property type="component" value="Unassembled WGS sequence"/>
</dbReference>